<dbReference type="Proteomes" id="UP000001070">
    <property type="component" value="Unassembled WGS sequence"/>
</dbReference>
<dbReference type="OrthoDB" id="19501at2759"/>
<dbReference type="AlphaFoldDB" id="B4J7G2"/>
<feature type="transmembrane region" description="Helical" evidence="2">
    <location>
        <begin position="12"/>
        <end position="30"/>
    </location>
</feature>
<accession>B4J7G2</accession>
<dbReference type="PANTHER" id="PTHR21163:SF1">
    <property type="entry name" value="PROTEIN G12"/>
    <property type="match status" value="1"/>
</dbReference>
<dbReference type="SMR" id="B4J7G2"/>
<name>B4J7G2_DROGR</name>
<feature type="region of interest" description="Disordered" evidence="1">
    <location>
        <begin position="123"/>
        <end position="144"/>
    </location>
</feature>
<protein>
    <submittedName>
        <fullName evidence="4">GH21237</fullName>
    </submittedName>
</protein>
<reference evidence="4 5" key="1">
    <citation type="journal article" date="2007" name="Nature">
        <title>Evolution of genes and genomes on the Drosophila phylogeny.</title>
        <authorList>
            <consortium name="Drosophila 12 Genomes Consortium"/>
            <person name="Clark A.G."/>
            <person name="Eisen M.B."/>
            <person name="Smith D.R."/>
            <person name="Bergman C.M."/>
            <person name="Oliver B."/>
            <person name="Markow T.A."/>
            <person name="Kaufman T.C."/>
            <person name="Kellis M."/>
            <person name="Gelbart W."/>
            <person name="Iyer V.N."/>
            <person name="Pollard D.A."/>
            <person name="Sackton T.B."/>
            <person name="Larracuente A.M."/>
            <person name="Singh N.D."/>
            <person name="Abad J.P."/>
            <person name="Abt D.N."/>
            <person name="Adryan B."/>
            <person name="Aguade M."/>
            <person name="Akashi H."/>
            <person name="Anderson W.W."/>
            <person name="Aquadro C.F."/>
            <person name="Ardell D.H."/>
            <person name="Arguello R."/>
            <person name="Artieri C.G."/>
            <person name="Barbash D.A."/>
            <person name="Barker D."/>
            <person name="Barsanti P."/>
            <person name="Batterham P."/>
            <person name="Batzoglou S."/>
            <person name="Begun D."/>
            <person name="Bhutkar A."/>
            <person name="Blanco E."/>
            <person name="Bosak S.A."/>
            <person name="Bradley R.K."/>
            <person name="Brand A.D."/>
            <person name="Brent M.R."/>
            <person name="Brooks A.N."/>
            <person name="Brown R.H."/>
            <person name="Butlin R.K."/>
            <person name="Caggese C."/>
            <person name="Calvi B.R."/>
            <person name="Bernardo de Carvalho A."/>
            <person name="Caspi A."/>
            <person name="Castrezana S."/>
            <person name="Celniker S.E."/>
            <person name="Chang J.L."/>
            <person name="Chapple C."/>
            <person name="Chatterji S."/>
            <person name="Chinwalla A."/>
            <person name="Civetta A."/>
            <person name="Clifton S.W."/>
            <person name="Comeron J.M."/>
            <person name="Costello J.C."/>
            <person name="Coyne J.A."/>
            <person name="Daub J."/>
            <person name="David R.G."/>
            <person name="Delcher A.L."/>
            <person name="Delehaunty K."/>
            <person name="Do C.B."/>
            <person name="Ebling H."/>
            <person name="Edwards K."/>
            <person name="Eickbush T."/>
            <person name="Evans J.D."/>
            <person name="Filipski A."/>
            <person name="Findeiss S."/>
            <person name="Freyhult E."/>
            <person name="Fulton L."/>
            <person name="Fulton R."/>
            <person name="Garcia A.C."/>
            <person name="Gardiner A."/>
            <person name="Garfield D.A."/>
            <person name="Garvin B.E."/>
            <person name="Gibson G."/>
            <person name="Gilbert D."/>
            <person name="Gnerre S."/>
            <person name="Godfrey J."/>
            <person name="Good R."/>
            <person name="Gotea V."/>
            <person name="Gravely B."/>
            <person name="Greenberg A.J."/>
            <person name="Griffiths-Jones S."/>
            <person name="Gross S."/>
            <person name="Guigo R."/>
            <person name="Gustafson E.A."/>
            <person name="Haerty W."/>
            <person name="Hahn M.W."/>
            <person name="Halligan D.L."/>
            <person name="Halpern A.L."/>
            <person name="Halter G.M."/>
            <person name="Han M.V."/>
            <person name="Heger A."/>
            <person name="Hillier L."/>
            <person name="Hinrichs A.S."/>
            <person name="Holmes I."/>
            <person name="Hoskins R.A."/>
            <person name="Hubisz M.J."/>
            <person name="Hultmark D."/>
            <person name="Huntley M.A."/>
            <person name="Jaffe D.B."/>
            <person name="Jagadeeshan S."/>
            <person name="Jeck W.R."/>
            <person name="Johnson J."/>
            <person name="Jones C.D."/>
            <person name="Jordan W.C."/>
            <person name="Karpen G.H."/>
            <person name="Kataoka E."/>
            <person name="Keightley P.D."/>
            <person name="Kheradpour P."/>
            <person name="Kirkness E.F."/>
            <person name="Koerich L.B."/>
            <person name="Kristiansen K."/>
            <person name="Kudrna D."/>
            <person name="Kulathinal R.J."/>
            <person name="Kumar S."/>
            <person name="Kwok R."/>
            <person name="Lander E."/>
            <person name="Langley C.H."/>
            <person name="Lapoint R."/>
            <person name="Lazzaro B.P."/>
            <person name="Lee S.J."/>
            <person name="Levesque L."/>
            <person name="Li R."/>
            <person name="Lin C.F."/>
            <person name="Lin M.F."/>
            <person name="Lindblad-Toh K."/>
            <person name="Llopart A."/>
            <person name="Long M."/>
            <person name="Low L."/>
            <person name="Lozovsky E."/>
            <person name="Lu J."/>
            <person name="Luo M."/>
            <person name="Machado C.A."/>
            <person name="Makalowski W."/>
            <person name="Marzo M."/>
            <person name="Matsuda M."/>
            <person name="Matzkin L."/>
            <person name="McAllister B."/>
            <person name="McBride C.S."/>
            <person name="McKernan B."/>
            <person name="McKernan K."/>
            <person name="Mendez-Lago M."/>
            <person name="Minx P."/>
            <person name="Mollenhauer M.U."/>
            <person name="Montooth K."/>
            <person name="Mount S.M."/>
            <person name="Mu X."/>
            <person name="Myers E."/>
            <person name="Negre B."/>
            <person name="Newfeld S."/>
            <person name="Nielsen R."/>
            <person name="Noor M.A."/>
            <person name="O'Grady P."/>
            <person name="Pachter L."/>
            <person name="Papaceit M."/>
            <person name="Parisi M.J."/>
            <person name="Parisi M."/>
            <person name="Parts L."/>
            <person name="Pedersen J.S."/>
            <person name="Pesole G."/>
            <person name="Phillippy A.M."/>
            <person name="Ponting C.P."/>
            <person name="Pop M."/>
            <person name="Porcelli D."/>
            <person name="Powell J.R."/>
            <person name="Prohaska S."/>
            <person name="Pruitt K."/>
            <person name="Puig M."/>
            <person name="Quesneville H."/>
            <person name="Ram K.R."/>
            <person name="Rand D."/>
            <person name="Rasmussen M.D."/>
            <person name="Reed L.K."/>
            <person name="Reenan R."/>
            <person name="Reily A."/>
            <person name="Remington K.A."/>
            <person name="Rieger T.T."/>
            <person name="Ritchie M.G."/>
            <person name="Robin C."/>
            <person name="Rogers Y.H."/>
            <person name="Rohde C."/>
            <person name="Rozas J."/>
            <person name="Rubenfield M.J."/>
            <person name="Ruiz A."/>
            <person name="Russo S."/>
            <person name="Salzberg S.L."/>
            <person name="Sanchez-Gracia A."/>
            <person name="Saranga D.J."/>
            <person name="Sato H."/>
            <person name="Schaeffer S.W."/>
            <person name="Schatz M.C."/>
            <person name="Schlenke T."/>
            <person name="Schwartz R."/>
            <person name="Segarra C."/>
            <person name="Singh R.S."/>
            <person name="Sirot L."/>
            <person name="Sirota M."/>
            <person name="Sisneros N.B."/>
            <person name="Smith C.D."/>
            <person name="Smith T.F."/>
            <person name="Spieth J."/>
            <person name="Stage D.E."/>
            <person name="Stark A."/>
            <person name="Stephan W."/>
            <person name="Strausberg R.L."/>
            <person name="Strempel S."/>
            <person name="Sturgill D."/>
            <person name="Sutton G."/>
            <person name="Sutton G.G."/>
            <person name="Tao W."/>
            <person name="Teichmann S."/>
            <person name="Tobari Y.N."/>
            <person name="Tomimura Y."/>
            <person name="Tsolas J.M."/>
            <person name="Valente V.L."/>
            <person name="Venter E."/>
            <person name="Venter J.C."/>
            <person name="Vicario S."/>
            <person name="Vieira F.G."/>
            <person name="Vilella A.J."/>
            <person name="Villasante A."/>
            <person name="Walenz B."/>
            <person name="Wang J."/>
            <person name="Wasserman M."/>
            <person name="Watts T."/>
            <person name="Wilson D."/>
            <person name="Wilson R.K."/>
            <person name="Wing R.A."/>
            <person name="Wolfner M.F."/>
            <person name="Wong A."/>
            <person name="Wong G.K."/>
            <person name="Wu C.I."/>
            <person name="Wu G."/>
            <person name="Yamamoto D."/>
            <person name="Yang H.P."/>
            <person name="Yang S.P."/>
            <person name="Yorke J.A."/>
            <person name="Yoshida K."/>
            <person name="Zdobnov E."/>
            <person name="Zhang P."/>
            <person name="Zhang Y."/>
            <person name="Zimin A.V."/>
            <person name="Baldwin J."/>
            <person name="Abdouelleil A."/>
            <person name="Abdulkadir J."/>
            <person name="Abebe A."/>
            <person name="Abera B."/>
            <person name="Abreu J."/>
            <person name="Acer S.C."/>
            <person name="Aftuck L."/>
            <person name="Alexander A."/>
            <person name="An P."/>
            <person name="Anderson E."/>
            <person name="Anderson S."/>
            <person name="Arachi H."/>
            <person name="Azer M."/>
            <person name="Bachantsang P."/>
            <person name="Barry A."/>
            <person name="Bayul T."/>
            <person name="Berlin A."/>
            <person name="Bessette D."/>
            <person name="Bloom T."/>
            <person name="Blye J."/>
            <person name="Boguslavskiy L."/>
            <person name="Bonnet C."/>
            <person name="Boukhgalter B."/>
            <person name="Bourzgui I."/>
            <person name="Brown A."/>
            <person name="Cahill P."/>
            <person name="Channer S."/>
            <person name="Cheshatsang Y."/>
            <person name="Chuda L."/>
            <person name="Citroen M."/>
            <person name="Collymore A."/>
            <person name="Cooke P."/>
            <person name="Costello M."/>
            <person name="D'Aco K."/>
            <person name="Daza R."/>
            <person name="De Haan G."/>
            <person name="DeGray S."/>
            <person name="DeMaso C."/>
            <person name="Dhargay N."/>
            <person name="Dooley K."/>
            <person name="Dooley E."/>
            <person name="Doricent M."/>
            <person name="Dorje P."/>
            <person name="Dorjee K."/>
            <person name="Dupes A."/>
            <person name="Elong R."/>
            <person name="Falk J."/>
            <person name="Farina A."/>
            <person name="Faro S."/>
            <person name="Ferguson D."/>
            <person name="Fisher S."/>
            <person name="Foley C.D."/>
            <person name="Franke A."/>
            <person name="Friedrich D."/>
            <person name="Gadbois L."/>
            <person name="Gearin G."/>
            <person name="Gearin C.R."/>
            <person name="Giannoukos G."/>
            <person name="Goode T."/>
            <person name="Graham J."/>
            <person name="Grandbois E."/>
            <person name="Grewal S."/>
            <person name="Gyaltsen K."/>
            <person name="Hafez N."/>
            <person name="Hagos B."/>
            <person name="Hall J."/>
            <person name="Henson C."/>
            <person name="Hollinger A."/>
            <person name="Honan T."/>
            <person name="Huard M.D."/>
            <person name="Hughes L."/>
            <person name="Hurhula B."/>
            <person name="Husby M.E."/>
            <person name="Kamat A."/>
            <person name="Kanga B."/>
            <person name="Kashin S."/>
            <person name="Khazanovich D."/>
            <person name="Kisner P."/>
            <person name="Lance K."/>
            <person name="Lara M."/>
            <person name="Lee W."/>
            <person name="Lennon N."/>
            <person name="Letendre F."/>
            <person name="LeVine R."/>
            <person name="Lipovsky A."/>
            <person name="Liu X."/>
            <person name="Liu J."/>
            <person name="Liu S."/>
            <person name="Lokyitsang T."/>
            <person name="Lokyitsang Y."/>
            <person name="Lubonja R."/>
            <person name="Lui A."/>
            <person name="MacDonald P."/>
            <person name="Magnisalis V."/>
            <person name="Maru K."/>
            <person name="Matthews C."/>
            <person name="McCusker W."/>
            <person name="McDonough S."/>
            <person name="Mehta T."/>
            <person name="Meldrim J."/>
            <person name="Meneus L."/>
            <person name="Mihai O."/>
            <person name="Mihalev A."/>
            <person name="Mihova T."/>
            <person name="Mittelman R."/>
            <person name="Mlenga V."/>
            <person name="Montmayeur A."/>
            <person name="Mulrain L."/>
            <person name="Navidi A."/>
            <person name="Naylor J."/>
            <person name="Negash T."/>
            <person name="Nguyen T."/>
            <person name="Nguyen N."/>
            <person name="Nicol R."/>
            <person name="Norbu C."/>
            <person name="Norbu N."/>
            <person name="Novod N."/>
            <person name="O'Neill B."/>
            <person name="Osman S."/>
            <person name="Markiewicz E."/>
            <person name="Oyono O.L."/>
            <person name="Patti C."/>
            <person name="Phunkhang P."/>
            <person name="Pierre F."/>
            <person name="Priest M."/>
            <person name="Raghuraman S."/>
            <person name="Rege F."/>
            <person name="Reyes R."/>
            <person name="Rise C."/>
            <person name="Rogov P."/>
            <person name="Ross K."/>
            <person name="Ryan E."/>
            <person name="Settipalli S."/>
            <person name="Shea T."/>
            <person name="Sherpa N."/>
            <person name="Shi L."/>
            <person name="Shih D."/>
            <person name="Sparrow T."/>
            <person name="Spaulding J."/>
            <person name="Stalker J."/>
            <person name="Stange-Thomann N."/>
            <person name="Stavropoulos S."/>
            <person name="Stone C."/>
            <person name="Strader C."/>
            <person name="Tesfaye S."/>
            <person name="Thomson T."/>
            <person name="Thoulutsang Y."/>
            <person name="Thoulutsang D."/>
            <person name="Topham K."/>
            <person name="Topping I."/>
            <person name="Tsamla T."/>
            <person name="Vassiliev H."/>
            <person name="Vo A."/>
            <person name="Wangchuk T."/>
            <person name="Wangdi T."/>
            <person name="Weiand M."/>
            <person name="Wilkinson J."/>
            <person name="Wilson A."/>
            <person name="Yadav S."/>
            <person name="Young G."/>
            <person name="Yu Q."/>
            <person name="Zembek L."/>
            <person name="Zhong D."/>
            <person name="Zimmer A."/>
            <person name="Zwirko Z."/>
            <person name="Jaffe D.B."/>
            <person name="Alvarez P."/>
            <person name="Brockman W."/>
            <person name="Butler J."/>
            <person name="Chin C."/>
            <person name="Gnerre S."/>
            <person name="Grabherr M."/>
            <person name="Kleber M."/>
            <person name="Mauceli E."/>
            <person name="MacCallum I."/>
        </authorList>
    </citation>
    <scope>NUCLEOTIDE SEQUENCE [LARGE SCALE GENOMIC DNA]</scope>
    <source>
        <strain evidence="5">Tucson 15287-2541.00</strain>
    </source>
</reference>
<feature type="compositionally biased region" description="Acidic residues" evidence="1">
    <location>
        <begin position="123"/>
        <end position="136"/>
    </location>
</feature>
<dbReference type="PANTHER" id="PTHR21163">
    <property type="entry name" value="PROTEIN G12"/>
    <property type="match status" value="1"/>
</dbReference>
<evidence type="ECO:0000259" key="3">
    <source>
        <dbReference type="Pfam" id="PF18084"/>
    </source>
</evidence>
<keyword evidence="5" id="KW-1185">Reference proteome</keyword>
<dbReference type="Pfam" id="PF18084">
    <property type="entry name" value="ARTD15_N"/>
    <property type="match status" value="1"/>
</dbReference>
<feature type="domain" description="PARP16 N-terminal" evidence="3">
    <location>
        <begin position="345"/>
        <end position="430"/>
    </location>
</feature>
<sequence length="658" mass="73940">MKRERDATRRLHWGQFIPVAIGFAIGYFMIAASAAPMVEQHSIVEDLSIVEEIVDADTQTEVAVVTLCPLCNTTTSGEDNVSNSSSSSENVSDDLIFATHRKPTETTTQQQLREPDLFSISDEVEEEDEDEDEQLEETTPAGPVTPIDMSAFLELIPVPHVKALVENYFRHDRSIRRAHIYFASDFFAEIKPIIVALPEVIAFTDFFKSRGLDIYKFADSVVEATKPPPLVINSTKDGGVIKPFAHETNITKSMGGFHGLVERVLDLMPQDQVLATFFDKTENDPQFARLVNSIGTKRFSKILRNLLAMQLVGYLDSSHTGTSSSPPSWECTKSISLQQCSQIQERLQNDLLACDARLSLFVAAANSYRYESLLRPFPKEFLDDDQRPDIAAILDVVADMERLDTILRRLVKGKSGCLKVNELHLLHAVLVRHGERVAIRTLSECEFDDLFRLIQLVAPQMLPTHIFGVTPSMKCGHTKHYVNLRKQYPIGIGYYGGKLEHLYAMLTMGSLPLDEPLELYCDVEETLKMCRLSTGWGGSRCGAILGCVAVVEYVVLPKLVSTDENRGLVIINDATCMQVCYLMFFGQSFQQYEHALISQPSLSINWNETCKWMEDNRYTLSLGIYMMILSLSASSGRGIFHRFAEIGLYVLRRGFLKI</sequence>
<evidence type="ECO:0000256" key="2">
    <source>
        <dbReference type="SAM" id="Phobius"/>
    </source>
</evidence>
<keyword evidence="2" id="KW-0472">Membrane</keyword>
<evidence type="ECO:0000313" key="5">
    <source>
        <dbReference type="Proteomes" id="UP000001070"/>
    </source>
</evidence>
<evidence type="ECO:0000313" key="4">
    <source>
        <dbReference type="EMBL" id="EDW01086.1"/>
    </source>
</evidence>
<dbReference type="GO" id="GO:1990404">
    <property type="term" value="F:NAD+-protein mono-ADP-ribosyltransferase activity"/>
    <property type="evidence" value="ECO:0007669"/>
    <property type="project" value="EnsemblMetazoa"/>
</dbReference>
<evidence type="ECO:0000256" key="1">
    <source>
        <dbReference type="SAM" id="MobiDB-lite"/>
    </source>
</evidence>
<dbReference type="InterPro" id="IPR041400">
    <property type="entry name" value="PARP16_N"/>
</dbReference>
<dbReference type="GO" id="GO:0005789">
    <property type="term" value="C:endoplasmic reticulum membrane"/>
    <property type="evidence" value="ECO:0007669"/>
    <property type="project" value="EnsemblMetazoa"/>
</dbReference>
<keyword evidence="2" id="KW-1133">Transmembrane helix</keyword>
<dbReference type="eggNOG" id="ENOG502QPKE">
    <property type="taxonomic scope" value="Eukaryota"/>
</dbReference>
<dbReference type="EMBL" id="CH916367">
    <property type="protein sequence ID" value="EDW01086.1"/>
    <property type="molecule type" value="Genomic_DNA"/>
</dbReference>
<dbReference type="InterPro" id="IPR010629">
    <property type="entry name" value="Ins_allergen"/>
</dbReference>
<keyword evidence="2" id="KW-0812">Transmembrane</keyword>
<proteinExistence type="predicted"/>
<gene>
    <name evidence="4" type="primary">Dgri\GH21237</name>
    <name evidence="4" type="ORF">Dgri_GH21237</name>
</gene>
<dbReference type="InParanoid" id="B4J7G2"/>
<dbReference type="Pfam" id="PF06757">
    <property type="entry name" value="Ins_allergen_rp"/>
    <property type="match status" value="1"/>
</dbReference>
<dbReference type="STRING" id="7222.B4J7G2"/>
<dbReference type="HOGENOM" id="CLU_416955_0_0_1"/>
<organism evidence="5">
    <name type="scientific">Drosophila grimshawi</name>
    <name type="common">Hawaiian fruit fly</name>
    <name type="synonym">Idiomyia grimshawi</name>
    <dbReference type="NCBI Taxonomy" id="7222"/>
    <lineage>
        <taxon>Eukaryota</taxon>
        <taxon>Metazoa</taxon>
        <taxon>Ecdysozoa</taxon>
        <taxon>Arthropoda</taxon>
        <taxon>Hexapoda</taxon>
        <taxon>Insecta</taxon>
        <taxon>Pterygota</taxon>
        <taxon>Neoptera</taxon>
        <taxon>Endopterygota</taxon>
        <taxon>Diptera</taxon>
        <taxon>Brachycera</taxon>
        <taxon>Muscomorpha</taxon>
        <taxon>Ephydroidea</taxon>
        <taxon>Drosophilidae</taxon>
        <taxon>Drosophila</taxon>
        <taxon>Hawaiian Drosophila</taxon>
    </lineage>
</organism>